<keyword evidence="4" id="KW-1185">Reference proteome</keyword>
<dbReference type="Pfam" id="PF00931">
    <property type="entry name" value="NB-ARC"/>
    <property type="match status" value="1"/>
</dbReference>
<gene>
    <name evidence="3" type="ORF">MERR_LOCUS21082</name>
</gene>
<dbReference type="InterPro" id="IPR002182">
    <property type="entry name" value="NB-ARC"/>
</dbReference>
<evidence type="ECO:0000256" key="1">
    <source>
        <dbReference type="SAM" id="MobiDB-lite"/>
    </source>
</evidence>
<evidence type="ECO:0000313" key="3">
    <source>
        <dbReference type="EMBL" id="CAA7033847.1"/>
    </source>
</evidence>
<name>A0A6D2J9A2_9BRAS</name>
<feature type="compositionally biased region" description="Acidic residues" evidence="1">
    <location>
        <begin position="89"/>
        <end position="106"/>
    </location>
</feature>
<accession>A0A6D2J9A2</accession>
<proteinExistence type="predicted"/>
<dbReference type="EMBL" id="CACVBM020001139">
    <property type="protein sequence ID" value="CAA7033847.1"/>
    <property type="molecule type" value="Genomic_DNA"/>
</dbReference>
<dbReference type="Proteomes" id="UP000467841">
    <property type="component" value="Unassembled WGS sequence"/>
</dbReference>
<dbReference type="OrthoDB" id="1834843at2759"/>
<feature type="region of interest" description="Disordered" evidence="1">
    <location>
        <begin position="86"/>
        <end position="108"/>
    </location>
</feature>
<sequence length="211" mass="23370">MGLHPSYVVGVYELGVKILESLENDDVSRGMLVGEAGIGKTWLARKVFELAVEEGSCYMAIWLNLGKVLDEMSLYQDIASQLFLVPEKEESEEDNGGDEDNSEDEKEQTIQDLIRLKDEIHKELDRKKLSCEGTKYLLLVLDDEGSVTNEENVMKDLHLGEFLAPYGPIKIILTSRKGKGKGKGDAIGTDGEIGSHAADIIDLSVFTRSTY</sequence>
<dbReference type="AlphaFoldDB" id="A0A6D2J9A2"/>
<dbReference type="GO" id="GO:0043531">
    <property type="term" value="F:ADP binding"/>
    <property type="evidence" value="ECO:0007669"/>
    <property type="project" value="InterPro"/>
</dbReference>
<evidence type="ECO:0000313" key="4">
    <source>
        <dbReference type="Proteomes" id="UP000467841"/>
    </source>
</evidence>
<dbReference type="Gene3D" id="3.40.50.300">
    <property type="entry name" value="P-loop containing nucleotide triphosphate hydrolases"/>
    <property type="match status" value="1"/>
</dbReference>
<comment type="caution">
    <text evidence="3">The sequence shown here is derived from an EMBL/GenBank/DDBJ whole genome shotgun (WGS) entry which is preliminary data.</text>
</comment>
<protein>
    <recommendedName>
        <fullName evidence="2">NB-ARC domain-containing protein</fullName>
    </recommendedName>
</protein>
<dbReference type="InterPro" id="IPR027417">
    <property type="entry name" value="P-loop_NTPase"/>
</dbReference>
<reference evidence="3" key="1">
    <citation type="submission" date="2020-01" db="EMBL/GenBank/DDBJ databases">
        <authorList>
            <person name="Mishra B."/>
        </authorList>
    </citation>
    <scope>NUCLEOTIDE SEQUENCE [LARGE SCALE GENOMIC DNA]</scope>
</reference>
<organism evidence="3 4">
    <name type="scientific">Microthlaspi erraticum</name>
    <dbReference type="NCBI Taxonomy" id="1685480"/>
    <lineage>
        <taxon>Eukaryota</taxon>
        <taxon>Viridiplantae</taxon>
        <taxon>Streptophyta</taxon>
        <taxon>Embryophyta</taxon>
        <taxon>Tracheophyta</taxon>
        <taxon>Spermatophyta</taxon>
        <taxon>Magnoliopsida</taxon>
        <taxon>eudicotyledons</taxon>
        <taxon>Gunneridae</taxon>
        <taxon>Pentapetalae</taxon>
        <taxon>rosids</taxon>
        <taxon>malvids</taxon>
        <taxon>Brassicales</taxon>
        <taxon>Brassicaceae</taxon>
        <taxon>Coluteocarpeae</taxon>
        <taxon>Microthlaspi</taxon>
    </lineage>
</organism>
<dbReference type="SUPFAM" id="SSF52540">
    <property type="entry name" value="P-loop containing nucleoside triphosphate hydrolases"/>
    <property type="match status" value="1"/>
</dbReference>
<evidence type="ECO:0000259" key="2">
    <source>
        <dbReference type="Pfam" id="PF00931"/>
    </source>
</evidence>
<feature type="domain" description="NB-ARC" evidence="2">
    <location>
        <begin position="17"/>
        <end position="152"/>
    </location>
</feature>